<reference evidence="1 2" key="1">
    <citation type="submission" date="2024-01" db="EMBL/GenBank/DDBJ databases">
        <authorList>
            <person name="Waweru B."/>
        </authorList>
    </citation>
    <scope>NUCLEOTIDE SEQUENCE [LARGE SCALE GENOMIC DNA]</scope>
</reference>
<evidence type="ECO:0000313" key="1">
    <source>
        <dbReference type="EMBL" id="CAK7351333.1"/>
    </source>
</evidence>
<dbReference type="AlphaFoldDB" id="A0AAV1SHV1"/>
<evidence type="ECO:0000313" key="2">
    <source>
        <dbReference type="Proteomes" id="UP001314170"/>
    </source>
</evidence>
<sequence length="84" mass="9714">MTMGFLLKRENMKNESARNKKFGRAALYVLVFGGRRSVALFLAERVCERPKDEGNETLEKMTLWEKKRGQRVVGGCCGEWSVEW</sequence>
<accession>A0AAV1SHV1</accession>
<protein>
    <submittedName>
        <fullName evidence="1">Uncharacterized protein</fullName>
    </submittedName>
</protein>
<comment type="caution">
    <text evidence="1">The sequence shown here is derived from an EMBL/GenBank/DDBJ whole genome shotgun (WGS) entry which is preliminary data.</text>
</comment>
<keyword evidence="2" id="KW-1185">Reference proteome</keyword>
<dbReference type="EMBL" id="CAWUPB010001184">
    <property type="protein sequence ID" value="CAK7351333.1"/>
    <property type="molecule type" value="Genomic_DNA"/>
</dbReference>
<gene>
    <name evidence="1" type="ORF">DCAF_LOCUS23801</name>
</gene>
<proteinExistence type="predicted"/>
<dbReference type="Proteomes" id="UP001314170">
    <property type="component" value="Unassembled WGS sequence"/>
</dbReference>
<organism evidence="1 2">
    <name type="scientific">Dovyalis caffra</name>
    <dbReference type="NCBI Taxonomy" id="77055"/>
    <lineage>
        <taxon>Eukaryota</taxon>
        <taxon>Viridiplantae</taxon>
        <taxon>Streptophyta</taxon>
        <taxon>Embryophyta</taxon>
        <taxon>Tracheophyta</taxon>
        <taxon>Spermatophyta</taxon>
        <taxon>Magnoliopsida</taxon>
        <taxon>eudicotyledons</taxon>
        <taxon>Gunneridae</taxon>
        <taxon>Pentapetalae</taxon>
        <taxon>rosids</taxon>
        <taxon>fabids</taxon>
        <taxon>Malpighiales</taxon>
        <taxon>Salicaceae</taxon>
        <taxon>Flacourtieae</taxon>
        <taxon>Dovyalis</taxon>
    </lineage>
</organism>
<name>A0AAV1SHV1_9ROSI</name>